<accession>A0A2W1BL81</accession>
<reference evidence="2 3" key="1">
    <citation type="journal article" date="2017" name="BMC Biol.">
        <title>Genomic innovations, transcriptional plasticity and gene loss underlying the evolution and divergence of two highly polyphagous and invasive Helicoverpa pest species.</title>
        <authorList>
            <person name="Pearce S.L."/>
            <person name="Clarke D.F."/>
            <person name="East P.D."/>
            <person name="Elfekih S."/>
            <person name="Gordon K.H."/>
            <person name="Jermiin L.S."/>
            <person name="McGaughran A."/>
            <person name="Oakeshott J.G."/>
            <person name="Papanikolaou A."/>
            <person name="Perera O.P."/>
            <person name="Rane R.V."/>
            <person name="Richards S."/>
            <person name="Tay W.T."/>
            <person name="Walsh T.K."/>
            <person name="Anderson A."/>
            <person name="Anderson C.J."/>
            <person name="Asgari S."/>
            <person name="Board P.G."/>
            <person name="Bretschneider A."/>
            <person name="Campbell P.M."/>
            <person name="Chertemps T."/>
            <person name="Christeller J.T."/>
            <person name="Coppin C.W."/>
            <person name="Downes S.J."/>
            <person name="Duan G."/>
            <person name="Farnsworth C.A."/>
            <person name="Good R.T."/>
            <person name="Han L.B."/>
            <person name="Han Y.C."/>
            <person name="Hatje K."/>
            <person name="Horne I."/>
            <person name="Huang Y.P."/>
            <person name="Hughes D.S."/>
            <person name="Jacquin-Joly E."/>
            <person name="James W."/>
            <person name="Jhangiani S."/>
            <person name="Kollmar M."/>
            <person name="Kuwar S.S."/>
            <person name="Li S."/>
            <person name="Liu N.Y."/>
            <person name="Maibeche M.T."/>
            <person name="Miller J.R."/>
            <person name="Montagne N."/>
            <person name="Perry T."/>
            <person name="Qu J."/>
            <person name="Song S.V."/>
            <person name="Sutton G.G."/>
            <person name="Vogel H."/>
            <person name="Walenz B.P."/>
            <person name="Xu W."/>
            <person name="Zhang H.J."/>
            <person name="Zou Z."/>
            <person name="Batterham P."/>
            <person name="Edwards O.R."/>
            <person name="Feyereisen R."/>
            <person name="Gibbs R.A."/>
            <person name="Heckel D.G."/>
            <person name="McGrath A."/>
            <person name="Robin C."/>
            <person name="Scherer S.E."/>
            <person name="Worley K.C."/>
            <person name="Wu Y.D."/>
        </authorList>
    </citation>
    <scope>NUCLEOTIDE SEQUENCE [LARGE SCALE GENOMIC DNA]</scope>
    <source>
        <strain evidence="2">Harm_GR_Male_#8</strain>
        <tissue evidence="2">Whole organism</tissue>
    </source>
</reference>
<dbReference type="OrthoDB" id="3561125at2759"/>
<dbReference type="AlphaFoldDB" id="A0A2W1BL81"/>
<organism evidence="2 3">
    <name type="scientific">Helicoverpa armigera</name>
    <name type="common">Cotton bollworm</name>
    <name type="synonym">Heliothis armigera</name>
    <dbReference type="NCBI Taxonomy" id="29058"/>
    <lineage>
        <taxon>Eukaryota</taxon>
        <taxon>Metazoa</taxon>
        <taxon>Ecdysozoa</taxon>
        <taxon>Arthropoda</taxon>
        <taxon>Hexapoda</taxon>
        <taxon>Insecta</taxon>
        <taxon>Pterygota</taxon>
        <taxon>Neoptera</taxon>
        <taxon>Endopterygota</taxon>
        <taxon>Lepidoptera</taxon>
        <taxon>Glossata</taxon>
        <taxon>Ditrysia</taxon>
        <taxon>Noctuoidea</taxon>
        <taxon>Noctuidae</taxon>
        <taxon>Heliothinae</taxon>
        <taxon>Helicoverpa</taxon>
    </lineage>
</organism>
<sequence>MITGEMSETEEEMEIKIEYFETNETDPLSDEYTNKSDSKYSPTNKHFDENINQPMVNKFNESLNESLSLSVNDENRFNNVSILLIL</sequence>
<gene>
    <name evidence="2" type="primary">HaOG205616</name>
    <name evidence="2" type="ORF">B5X24_HaOG205616</name>
</gene>
<dbReference type="EMBL" id="KZ149980">
    <property type="protein sequence ID" value="PZC75832.1"/>
    <property type="molecule type" value="Genomic_DNA"/>
</dbReference>
<evidence type="ECO:0000256" key="1">
    <source>
        <dbReference type="SAM" id="MobiDB-lite"/>
    </source>
</evidence>
<keyword evidence="3" id="KW-1185">Reference proteome</keyword>
<feature type="compositionally biased region" description="Polar residues" evidence="1">
    <location>
        <begin position="39"/>
        <end position="49"/>
    </location>
</feature>
<protein>
    <submittedName>
        <fullName evidence="2">Uncharacterized protein</fullName>
    </submittedName>
</protein>
<feature type="region of interest" description="Disordered" evidence="1">
    <location>
        <begin position="21"/>
        <end position="49"/>
    </location>
</feature>
<evidence type="ECO:0000313" key="3">
    <source>
        <dbReference type="Proteomes" id="UP000249218"/>
    </source>
</evidence>
<proteinExistence type="predicted"/>
<evidence type="ECO:0000313" key="2">
    <source>
        <dbReference type="EMBL" id="PZC75832.1"/>
    </source>
</evidence>
<name>A0A2W1BL81_HELAM</name>
<dbReference type="Proteomes" id="UP000249218">
    <property type="component" value="Unassembled WGS sequence"/>
</dbReference>